<evidence type="ECO:0008006" key="6">
    <source>
        <dbReference type="Google" id="ProtNLM"/>
    </source>
</evidence>
<dbReference type="InterPro" id="IPR043502">
    <property type="entry name" value="DNA/RNA_pol_sf"/>
</dbReference>
<dbReference type="AlphaFoldDB" id="A0A5N6MA38"/>
<dbReference type="PANTHER" id="PTHR46994:SF3">
    <property type="entry name" value="NUCLEOSIDE PHOSPHORYLASE-RELATED"/>
    <property type="match status" value="1"/>
</dbReference>
<evidence type="ECO:0000313" key="4">
    <source>
        <dbReference type="EMBL" id="KAD3337286.1"/>
    </source>
</evidence>
<dbReference type="Pfam" id="PF07727">
    <property type="entry name" value="RVT_2"/>
    <property type="match status" value="1"/>
</dbReference>
<dbReference type="Gene3D" id="3.40.50.1580">
    <property type="entry name" value="Nucleoside phosphorylase domain"/>
    <property type="match status" value="1"/>
</dbReference>
<dbReference type="SUPFAM" id="SSF53167">
    <property type="entry name" value="Purine and uridine phosphorylases"/>
    <property type="match status" value="1"/>
</dbReference>
<accession>A0A5N6MA38</accession>
<dbReference type="PANTHER" id="PTHR46994">
    <property type="entry name" value="5'-METHYLTHIOADENOSINE/S-ADENOSYLHOMOCYSTEINE NUCLEOSIDASE 1"/>
    <property type="match status" value="1"/>
</dbReference>
<feature type="domain" description="Reverse transcriptase Ty1/copia-type" evidence="3">
    <location>
        <begin position="53"/>
        <end position="163"/>
    </location>
</feature>
<gene>
    <name evidence="4" type="ORF">E3N88_32806</name>
</gene>
<dbReference type="Pfam" id="PF01048">
    <property type="entry name" value="PNP_UDP_1"/>
    <property type="match status" value="1"/>
</dbReference>
<reference evidence="4 5" key="1">
    <citation type="submission" date="2019-05" db="EMBL/GenBank/DDBJ databases">
        <title>Mikania micrantha, genome provides insights into the molecular mechanism of rapid growth.</title>
        <authorList>
            <person name="Liu B."/>
        </authorList>
    </citation>
    <scope>NUCLEOTIDE SEQUENCE [LARGE SCALE GENOMIC DNA]</scope>
    <source>
        <strain evidence="4">NLD-2019</strain>
        <tissue evidence="4">Leaf</tissue>
    </source>
</reference>
<protein>
    <recommendedName>
        <fullName evidence="6">Nucleoside phosphorylase domain-containing protein</fullName>
    </recommendedName>
</protein>
<dbReference type="Proteomes" id="UP000326396">
    <property type="component" value="Linkage Group LG6"/>
</dbReference>
<feature type="compositionally biased region" description="Polar residues" evidence="1">
    <location>
        <begin position="171"/>
        <end position="185"/>
    </location>
</feature>
<evidence type="ECO:0000259" key="3">
    <source>
        <dbReference type="Pfam" id="PF07727"/>
    </source>
</evidence>
<feature type="compositionally biased region" description="Basic and acidic residues" evidence="1">
    <location>
        <begin position="186"/>
        <end position="197"/>
    </location>
</feature>
<keyword evidence="5" id="KW-1185">Reference proteome</keyword>
<dbReference type="InterPro" id="IPR035994">
    <property type="entry name" value="Nucleoside_phosphorylase_sf"/>
</dbReference>
<dbReference type="InterPro" id="IPR013103">
    <property type="entry name" value="RVT_2"/>
</dbReference>
<sequence>MDSRDANFWKEAVQDEIDSIMHNKTWKLTDLPPGCKPLGSKWIFKKKMKVDGTLAAIHNLIIHQMDVKTAFLNGELEEEIYTKQPEGFVMPGNEHKVCKLIKSLYGLKQAPKQWHQKFDEVVLSTGFVLNQADKCVFSKFDSFDKGVIICLFVDDMLIFGTDQEQDFETISWPNKTSGSPSPSLQKENRKYQKREAGETEATMATLSIGDDNRSISTVLIFAAMDSEALPIVNHFKLSPDDGSLFPLGVPWIRYHGNYKDLNINVIYPGKDRDLGGINSIGTVPASLVTYASIQALKPDLLINAGTAGGFKVKGASIFDVFIVSDLAFHDRRIPIPGPDKYGVGRRQSYSTPNLVKELNLKVCKLSTGDSLDMSPQDETCILANDATIVDMEGAAVAYVSNLMRVPAIFVKAVSNFVDGETSIHEEFAQNLQATVVVLQKAVAQVVEFINGKCLYEL</sequence>
<feature type="domain" description="Nucleoside phosphorylase" evidence="2">
    <location>
        <begin position="218"/>
        <end position="446"/>
    </location>
</feature>
<dbReference type="GO" id="GO:0019509">
    <property type="term" value="P:L-methionine salvage from methylthioadenosine"/>
    <property type="evidence" value="ECO:0007669"/>
    <property type="project" value="InterPro"/>
</dbReference>
<dbReference type="GO" id="GO:0008930">
    <property type="term" value="F:methylthioadenosine nucleosidase activity"/>
    <property type="evidence" value="ECO:0007669"/>
    <property type="project" value="InterPro"/>
</dbReference>
<name>A0A5N6MA38_9ASTR</name>
<evidence type="ECO:0000256" key="1">
    <source>
        <dbReference type="SAM" id="MobiDB-lite"/>
    </source>
</evidence>
<dbReference type="InterPro" id="IPR000845">
    <property type="entry name" value="Nucleoside_phosphorylase_d"/>
</dbReference>
<dbReference type="GO" id="GO:0009116">
    <property type="term" value="P:nucleoside metabolic process"/>
    <property type="evidence" value="ECO:0007669"/>
    <property type="project" value="InterPro"/>
</dbReference>
<proteinExistence type="predicted"/>
<dbReference type="OrthoDB" id="1153057at2759"/>
<feature type="region of interest" description="Disordered" evidence="1">
    <location>
        <begin position="170"/>
        <end position="197"/>
    </location>
</feature>
<dbReference type="SUPFAM" id="SSF56672">
    <property type="entry name" value="DNA/RNA polymerases"/>
    <property type="match status" value="1"/>
</dbReference>
<comment type="caution">
    <text evidence="4">The sequence shown here is derived from an EMBL/GenBank/DDBJ whole genome shotgun (WGS) entry which is preliminary data.</text>
</comment>
<evidence type="ECO:0000259" key="2">
    <source>
        <dbReference type="Pfam" id="PF01048"/>
    </source>
</evidence>
<dbReference type="InterPro" id="IPR044580">
    <property type="entry name" value="MTAN"/>
</dbReference>
<organism evidence="4 5">
    <name type="scientific">Mikania micrantha</name>
    <name type="common">bitter vine</name>
    <dbReference type="NCBI Taxonomy" id="192012"/>
    <lineage>
        <taxon>Eukaryota</taxon>
        <taxon>Viridiplantae</taxon>
        <taxon>Streptophyta</taxon>
        <taxon>Embryophyta</taxon>
        <taxon>Tracheophyta</taxon>
        <taxon>Spermatophyta</taxon>
        <taxon>Magnoliopsida</taxon>
        <taxon>eudicotyledons</taxon>
        <taxon>Gunneridae</taxon>
        <taxon>Pentapetalae</taxon>
        <taxon>asterids</taxon>
        <taxon>campanulids</taxon>
        <taxon>Asterales</taxon>
        <taxon>Asteraceae</taxon>
        <taxon>Asteroideae</taxon>
        <taxon>Heliantheae alliance</taxon>
        <taxon>Eupatorieae</taxon>
        <taxon>Mikania</taxon>
    </lineage>
</organism>
<dbReference type="CDD" id="cd09008">
    <property type="entry name" value="MTAN"/>
    <property type="match status" value="1"/>
</dbReference>
<dbReference type="EMBL" id="SZYD01000016">
    <property type="protein sequence ID" value="KAD3337286.1"/>
    <property type="molecule type" value="Genomic_DNA"/>
</dbReference>
<evidence type="ECO:0000313" key="5">
    <source>
        <dbReference type="Proteomes" id="UP000326396"/>
    </source>
</evidence>